<feature type="domain" description="Reverse transcriptase" evidence="2">
    <location>
        <begin position="1"/>
        <end position="117"/>
    </location>
</feature>
<dbReference type="PANTHER" id="PTHR47027">
    <property type="entry name" value="REVERSE TRANSCRIPTASE DOMAIN-CONTAINING PROTEIN"/>
    <property type="match status" value="1"/>
</dbReference>
<dbReference type="RefSeq" id="XP_019626733.1">
    <property type="nucleotide sequence ID" value="XM_019771174.1"/>
</dbReference>
<organism evidence="3 4">
    <name type="scientific">Branchiostoma belcheri</name>
    <name type="common">Amphioxus</name>
    <dbReference type="NCBI Taxonomy" id="7741"/>
    <lineage>
        <taxon>Eukaryota</taxon>
        <taxon>Metazoa</taxon>
        <taxon>Chordata</taxon>
        <taxon>Cephalochordata</taxon>
        <taxon>Leptocardii</taxon>
        <taxon>Amphioxiformes</taxon>
        <taxon>Branchiostomatidae</taxon>
        <taxon>Branchiostoma</taxon>
    </lineage>
</organism>
<feature type="signal peptide" evidence="1">
    <location>
        <begin position="1"/>
        <end position="30"/>
    </location>
</feature>
<evidence type="ECO:0000259" key="2">
    <source>
        <dbReference type="PROSITE" id="PS50878"/>
    </source>
</evidence>
<keyword evidence="1" id="KW-0732">Signal</keyword>
<dbReference type="GeneID" id="109471784"/>
<dbReference type="Proteomes" id="UP000515135">
    <property type="component" value="Unplaced"/>
</dbReference>
<reference evidence="4" key="1">
    <citation type="submission" date="2025-08" db="UniProtKB">
        <authorList>
            <consortium name="RefSeq"/>
        </authorList>
    </citation>
    <scope>IDENTIFICATION</scope>
    <source>
        <tissue evidence="4">Gonad</tissue>
    </source>
</reference>
<protein>
    <submittedName>
        <fullName evidence="4">Uncharacterized protein LOC109471784</fullName>
    </submittedName>
</protein>
<dbReference type="Pfam" id="PF20049">
    <property type="entry name" value="DUF6451"/>
    <property type="match status" value="1"/>
</dbReference>
<sequence>MTTGGRQGCLLSPLLFITALDWIMRETTEGGRTGIQWTLLSMLYDLDFAYDLALLSYSIGQMRGKMQKLEDNSGRVGLTVNATKAMRVKTIGNAKPVSCRGVELEIVKDFTYLGSVISSSGGAEMDIEARIGKAKAAFAQLKPVWKARNISLKTKLRIFESNVLLYGCETWGLTQANIKKLQTFINARLRYILGIWWPRKVSNQDLLEIAGQERVEMTIRRRKWRWIGHTLRKPPESITRTALDWDPQGRRKRGRPRLSWKRGVRKDLTAANTSWQEVKKIARDRGRWRSFTEALCSRTG</sequence>
<name>A0A6P4YQR2_BRABE</name>
<dbReference type="PROSITE" id="PS50878">
    <property type="entry name" value="RT_POL"/>
    <property type="match status" value="1"/>
</dbReference>
<dbReference type="OrthoDB" id="410381at2759"/>
<dbReference type="InterPro" id="IPR045609">
    <property type="entry name" value="DUF6451"/>
</dbReference>
<evidence type="ECO:0000313" key="3">
    <source>
        <dbReference type="Proteomes" id="UP000515135"/>
    </source>
</evidence>
<evidence type="ECO:0000313" key="4">
    <source>
        <dbReference type="RefSeq" id="XP_019626733.1"/>
    </source>
</evidence>
<feature type="chain" id="PRO_5027833090" evidence="1">
    <location>
        <begin position="31"/>
        <end position="300"/>
    </location>
</feature>
<dbReference type="AlphaFoldDB" id="A0A6P4YQR2"/>
<gene>
    <name evidence="4" type="primary">LOC109471784</name>
</gene>
<accession>A0A6P4YQR2</accession>
<evidence type="ECO:0000256" key="1">
    <source>
        <dbReference type="SAM" id="SignalP"/>
    </source>
</evidence>
<proteinExistence type="predicted"/>
<keyword evidence="3" id="KW-1185">Reference proteome</keyword>
<dbReference type="KEGG" id="bbel:109471784"/>
<dbReference type="InterPro" id="IPR000477">
    <property type="entry name" value="RT_dom"/>
</dbReference>
<dbReference type="PANTHER" id="PTHR47027:SF25">
    <property type="entry name" value="REVERSE TRANSCRIPTASE DOMAIN-CONTAINING PROTEIN"/>
    <property type="match status" value="1"/>
</dbReference>